<dbReference type="PANTHER" id="PTHR22762">
    <property type="entry name" value="ALPHA-GLUCOSIDASE"/>
    <property type="match status" value="1"/>
</dbReference>
<feature type="domain" description="Glycosyl hydrolase family 31 C-terminal" evidence="4">
    <location>
        <begin position="368"/>
        <end position="461"/>
    </location>
</feature>
<evidence type="ECO:0000313" key="6">
    <source>
        <dbReference type="Proteomes" id="UP001487740"/>
    </source>
</evidence>
<dbReference type="PANTHER" id="PTHR22762:SF131">
    <property type="entry name" value="GLYCOSIDE HYDROLASE FAMILY 31 N-TERMINAL DOMAIN-CONTAINING PROTEIN"/>
    <property type="match status" value="1"/>
</dbReference>
<accession>A0AAW0TF11</accession>
<dbReference type="GO" id="GO:0005975">
    <property type="term" value="P:carbohydrate metabolic process"/>
    <property type="evidence" value="ECO:0007669"/>
    <property type="project" value="InterPro"/>
</dbReference>
<evidence type="ECO:0000256" key="1">
    <source>
        <dbReference type="ARBA" id="ARBA00007806"/>
    </source>
</evidence>
<dbReference type="Pfam" id="PF21365">
    <property type="entry name" value="Glyco_hydro_31_3rd"/>
    <property type="match status" value="1"/>
</dbReference>
<dbReference type="InterPro" id="IPR017853">
    <property type="entry name" value="GH"/>
</dbReference>
<evidence type="ECO:0000259" key="4">
    <source>
        <dbReference type="Pfam" id="PF21365"/>
    </source>
</evidence>
<proteinExistence type="inferred from homology"/>
<comment type="caution">
    <text evidence="5">The sequence shown here is derived from an EMBL/GenBank/DDBJ whole genome shotgun (WGS) entry which is preliminary data.</text>
</comment>
<name>A0AAW0TF11_SCYPA</name>
<comment type="similarity">
    <text evidence="1 2">Belongs to the glycosyl hydrolase 31 family.</text>
</comment>
<dbReference type="EMBL" id="JARAKH010000031">
    <property type="protein sequence ID" value="KAK8386052.1"/>
    <property type="molecule type" value="Genomic_DNA"/>
</dbReference>
<dbReference type="GO" id="GO:0004558">
    <property type="term" value="F:alpha-1,4-glucosidase activity"/>
    <property type="evidence" value="ECO:0007669"/>
    <property type="project" value="TreeGrafter"/>
</dbReference>
<dbReference type="SUPFAM" id="SSF51445">
    <property type="entry name" value="(Trans)glycosidases"/>
    <property type="match status" value="1"/>
</dbReference>
<dbReference type="InterPro" id="IPR000322">
    <property type="entry name" value="Glyco_hydro_31_TIM"/>
</dbReference>
<evidence type="ECO:0000313" key="5">
    <source>
        <dbReference type="EMBL" id="KAK8386052.1"/>
    </source>
</evidence>
<feature type="domain" description="Glycoside hydrolase family 31 TIM barrel" evidence="3">
    <location>
        <begin position="1"/>
        <end position="360"/>
    </location>
</feature>
<keyword evidence="2" id="KW-0326">Glycosidase</keyword>
<protein>
    <submittedName>
        <fullName evidence="5">Uncharacterized protein</fullName>
    </submittedName>
</protein>
<organism evidence="5 6">
    <name type="scientific">Scylla paramamosain</name>
    <name type="common">Mud crab</name>
    <dbReference type="NCBI Taxonomy" id="85552"/>
    <lineage>
        <taxon>Eukaryota</taxon>
        <taxon>Metazoa</taxon>
        <taxon>Ecdysozoa</taxon>
        <taxon>Arthropoda</taxon>
        <taxon>Crustacea</taxon>
        <taxon>Multicrustacea</taxon>
        <taxon>Malacostraca</taxon>
        <taxon>Eumalacostraca</taxon>
        <taxon>Eucarida</taxon>
        <taxon>Decapoda</taxon>
        <taxon>Pleocyemata</taxon>
        <taxon>Brachyura</taxon>
        <taxon>Eubrachyura</taxon>
        <taxon>Portunoidea</taxon>
        <taxon>Portunidae</taxon>
        <taxon>Portuninae</taxon>
        <taxon>Scylla</taxon>
    </lineage>
</organism>
<gene>
    <name evidence="5" type="ORF">O3P69_010640</name>
</gene>
<sequence>MPPYWALGYHLCRSGLAPSDFSVYDEVVLGMKEAQIPYESDCIDASLSQSFAPITTEAQQRVVALQAEGRKFMLVQYPFVNYNSAAYTDSAQFLLKHNDSSDYYGEVEGRPVGYPDYGNENVLPLWLNQSAQVRKLYTNADGVMLLHNTPLNQAELNYTLWNASEVLCTPETPGACCPDPALPFLPRGVEDVNNHSLCVSLIHPSLGSTPHLHLHNAYGFYHHRRIRGLMKEIAPKKRPFVTSQSTHAGSGAEGGAFGESFGANFMEQQVSLVQVLELGLYGVPLAGGPICGSRNDTKGELKSEWCLRGHQMAAFWPLMVSHYEDGHEARNPTDFDKAFTHQLAVFIRLRYALLPYFYTLLYEASQEGTPMARPLFYEFPEDEASRGVSTQFMVGSGLLVSPVLNSVGDKDSIDATLHFPPGRWYNFFSGATVADGVNGTDMVIPTLLADVNVHVKGGAIMPLQGNLHDWVKTTEDSRQVSFTFLVALCCNDSFSSPFDDPGVMAQGSVYLDDGETPHEVGADAKAEHLQMTATQDQVTITRNAPSGGGSGLCSPATNYSTVINGIRVFGLSYKVNKATANGVVIPSENIDQNADTGTLDISQVGHDWCETDSLVVTWAA</sequence>
<dbReference type="Proteomes" id="UP001487740">
    <property type="component" value="Unassembled WGS sequence"/>
</dbReference>
<keyword evidence="2" id="KW-0378">Hydrolase</keyword>
<dbReference type="SUPFAM" id="SSF51011">
    <property type="entry name" value="Glycosyl hydrolase domain"/>
    <property type="match status" value="1"/>
</dbReference>
<dbReference type="InterPro" id="IPR048395">
    <property type="entry name" value="Glyco_hydro_31_C"/>
</dbReference>
<keyword evidence="6" id="KW-1185">Reference proteome</keyword>
<reference evidence="5 6" key="1">
    <citation type="submission" date="2023-03" db="EMBL/GenBank/DDBJ databases">
        <title>High-quality genome of Scylla paramamosain provides insights in environmental adaptation.</title>
        <authorList>
            <person name="Zhang L."/>
        </authorList>
    </citation>
    <scope>NUCLEOTIDE SEQUENCE [LARGE SCALE GENOMIC DNA]</scope>
    <source>
        <strain evidence="5">LZ_2023a</strain>
        <tissue evidence="5">Muscle</tissue>
    </source>
</reference>
<dbReference type="Gene3D" id="2.60.40.1180">
    <property type="entry name" value="Golgi alpha-mannosidase II"/>
    <property type="match status" value="2"/>
</dbReference>
<dbReference type="Gene3D" id="3.20.20.80">
    <property type="entry name" value="Glycosidases"/>
    <property type="match status" value="1"/>
</dbReference>
<evidence type="ECO:0000259" key="3">
    <source>
        <dbReference type="Pfam" id="PF01055"/>
    </source>
</evidence>
<evidence type="ECO:0000256" key="2">
    <source>
        <dbReference type="RuleBase" id="RU361185"/>
    </source>
</evidence>
<dbReference type="Pfam" id="PF01055">
    <property type="entry name" value="Glyco_hydro_31_2nd"/>
    <property type="match status" value="1"/>
</dbReference>
<dbReference type="InterPro" id="IPR013780">
    <property type="entry name" value="Glyco_hydro_b"/>
</dbReference>
<dbReference type="AlphaFoldDB" id="A0AAW0TF11"/>